<comment type="caution">
    <text evidence="2">The sequence shown here is derived from an EMBL/GenBank/DDBJ whole genome shotgun (WGS) entry which is preliminary data.</text>
</comment>
<dbReference type="Gene3D" id="1.25.40.10">
    <property type="entry name" value="Tetratricopeptide repeat domain"/>
    <property type="match status" value="1"/>
</dbReference>
<dbReference type="InterPro" id="IPR006597">
    <property type="entry name" value="Sel1-like"/>
</dbReference>
<proteinExistence type="inferred from homology"/>
<sequence>MYNNVQLLSEETQCLLAEKRVTRQTICDLKPKEFSDMNQDLIMDNILNLIDFDESVESNGYHLFLKSSEENFSLAQVYLAQCFNDGHGIEQNHDLAFKWYQKAAECESTIGQFYLGNCYEHGIGIKNNLEKAFYWYKKSAKNENQFAQYSLGTFYEIGTSTERDVIKAFEFYNYSANQGYLDAQYKVAYCYDKGIGIEINKEKAFELYEEAADKGNIFAQYNLGERYERIGIDTNKEKAFELYKDAAEKGDNCAQYNLEVKETEQNLEKHFYHIQKAMANENKLAKFSLDLYYDYDNNVEAFESYEKSAKYGFINAQFKVAFCCNKGFGTEINKERAFELYKSLAKEKEIENSTSTYD</sequence>
<dbReference type="AlphaFoldDB" id="A0A9W4SQB8"/>
<dbReference type="SMART" id="SM00671">
    <property type="entry name" value="SEL1"/>
    <property type="match status" value="6"/>
</dbReference>
<dbReference type="OrthoDB" id="2384430at2759"/>
<protein>
    <submittedName>
        <fullName evidence="2">6641_t:CDS:1</fullName>
    </submittedName>
</protein>
<dbReference type="Pfam" id="PF08238">
    <property type="entry name" value="Sel1"/>
    <property type="match status" value="6"/>
</dbReference>
<name>A0A9W4SQB8_9GLOM</name>
<dbReference type="PANTHER" id="PTHR11102">
    <property type="entry name" value="SEL-1-LIKE PROTEIN"/>
    <property type="match status" value="1"/>
</dbReference>
<keyword evidence="3" id="KW-1185">Reference proteome</keyword>
<gene>
    <name evidence="2" type="ORF">FWILDA_LOCUS8071</name>
</gene>
<dbReference type="Proteomes" id="UP001153678">
    <property type="component" value="Unassembled WGS sequence"/>
</dbReference>
<dbReference type="InterPro" id="IPR050767">
    <property type="entry name" value="Sel1_AlgK"/>
</dbReference>
<organism evidence="2 3">
    <name type="scientific">Funneliformis geosporum</name>
    <dbReference type="NCBI Taxonomy" id="1117311"/>
    <lineage>
        <taxon>Eukaryota</taxon>
        <taxon>Fungi</taxon>
        <taxon>Fungi incertae sedis</taxon>
        <taxon>Mucoromycota</taxon>
        <taxon>Glomeromycotina</taxon>
        <taxon>Glomeromycetes</taxon>
        <taxon>Glomerales</taxon>
        <taxon>Glomeraceae</taxon>
        <taxon>Funneliformis</taxon>
    </lineage>
</organism>
<dbReference type="EMBL" id="CAMKVN010001666">
    <property type="protein sequence ID" value="CAI2177404.1"/>
    <property type="molecule type" value="Genomic_DNA"/>
</dbReference>
<evidence type="ECO:0000313" key="3">
    <source>
        <dbReference type="Proteomes" id="UP001153678"/>
    </source>
</evidence>
<dbReference type="PANTHER" id="PTHR11102:SF160">
    <property type="entry name" value="ERAD-ASSOCIATED E3 UBIQUITIN-PROTEIN LIGASE COMPONENT HRD3"/>
    <property type="match status" value="1"/>
</dbReference>
<dbReference type="SUPFAM" id="SSF81901">
    <property type="entry name" value="HCP-like"/>
    <property type="match status" value="2"/>
</dbReference>
<reference evidence="2" key="1">
    <citation type="submission" date="2022-08" db="EMBL/GenBank/DDBJ databases">
        <authorList>
            <person name="Kallberg Y."/>
            <person name="Tangrot J."/>
            <person name="Rosling A."/>
        </authorList>
    </citation>
    <scope>NUCLEOTIDE SEQUENCE</scope>
    <source>
        <strain evidence="2">Wild A</strain>
    </source>
</reference>
<dbReference type="InterPro" id="IPR011990">
    <property type="entry name" value="TPR-like_helical_dom_sf"/>
</dbReference>
<comment type="similarity">
    <text evidence="1">Belongs to the sel-1 family.</text>
</comment>
<evidence type="ECO:0000313" key="2">
    <source>
        <dbReference type="EMBL" id="CAI2177404.1"/>
    </source>
</evidence>
<evidence type="ECO:0000256" key="1">
    <source>
        <dbReference type="ARBA" id="ARBA00038101"/>
    </source>
</evidence>
<accession>A0A9W4SQB8</accession>